<comment type="caution">
    <text evidence="2">The sequence shown here is derived from an EMBL/GenBank/DDBJ whole genome shotgun (WGS) entry which is preliminary data.</text>
</comment>
<organism evidence="2 3">
    <name type="scientific">Herbaspirillum rhizosphaerae</name>
    <dbReference type="NCBI Taxonomy" id="346179"/>
    <lineage>
        <taxon>Bacteria</taxon>
        <taxon>Pseudomonadati</taxon>
        <taxon>Pseudomonadota</taxon>
        <taxon>Betaproteobacteria</taxon>
        <taxon>Burkholderiales</taxon>
        <taxon>Oxalobacteraceae</taxon>
        <taxon>Herbaspirillum</taxon>
    </lineage>
</organism>
<evidence type="ECO:0000256" key="1">
    <source>
        <dbReference type="SAM" id="SignalP"/>
    </source>
</evidence>
<keyword evidence="1" id="KW-0732">Signal</keyword>
<gene>
    <name evidence="2" type="ORF">PQR63_08040</name>
</gene>
<dbReference type="RefSeq" id="WP_408167182.1">
    <property type="nucleotide sequence ID" value="NZ_JAQQFR010000004.1"/>
</dbReference>
<dbReference type="InterPro" id="IPR025421">
    <property type="entry name" value="DUF4148"/>
</dbReference>
<protein>
    <submittedName>
        <fullName evidence="2">DUF4148 domain-containing protein</fullName>
    </submittedName>
</protein>
<reference evidence="2 3" key="1">
    <citation type="journal article" date="2024" name="Chem. Sci.">
        <title>Discovery of megapolipeptins by genome mining of a Burkholderiales bacteria collection.</title>
        <authorList>
            <person name="Paulo B.S."/>
            <person name="Recchia M.J.J."/>
            <person name="Lee S."/>
            <person name="Fergusson C.H."/>
            <person name="Romanowski S.B."/>
            <person name="Hernandez A."/>
            <person name="Krull N."/>
            <person name="Liu D.Y."/>
            <person name="Cavanagh H."/>
            <person name="Bos A."/>
            <person name="Gray C.A."/>
            <person name="Murphy B.T."/>
            <person name="Linington R.G."/>
            <person name="Eustaquio A.S."/>
        </authorList>
    </citation>
    <scope>NUCLEOTIDE SEQUENCE [LARGE SCALE GENOMIC DNA]</scope>
    <source>
        <strain evidence="2 3">RL21-008-BIB-B</strain>
    </source>
</reference>
<keyword evidence="3" id="KW-1185">Reference proteome</keyword>
<feature type="signal peptide" evidence="1">
    <location>
        <begin position="1"/>
        <end position="21"/>
    </location>
</feature>
<sequence length="127" mass="13753">MAINQLAAALFLTVLSGSVLADAPNPQSATPKTRAEVVAELIQARANGELNISDADYPSTPKFVSTKSRAQVIAELEQVRARGELNVNDADYPYAPPFVSTKTRAQVLAELVEYNKHPDPQGLYHGY</sequence>
<name>A0ABW8Z7G2_9BURK</name>
<dbReference type="EMBL" id="JAQQFR010000004">
    <property type="protein sequence ID" value="MFL9878326.1"/>
    <property type="molecule type" value="Genomic_DNA"/>
</dbReference>
<evidence type="ECO:0000313" key="3">
    <source>
        <dbReference type="Proteomes" id="UP001629214"/>
    </source>
</evidence>
<dbReference type="Pfam" id="PF13663">
    <property type="entry name" value="DUF4148"/>
    <property type="match status" value="2"/>
</dbReference>
<proteinExistence type="predicted"/>
<dbReference type="Proteomes" id="UP001629214">
    <property type="component" value="Unassembled WGS sequence"/>
</dbReference>
<accession>A0ABW8Z7G2</accession>
<feature type="chain" id="PRO_5047149874" evidence="1">
    <location>
        <begin position="22"/>
        <end position="127"/>
    </location>
</feature>
<evidence type="ECO:0000313" key="2">
    <source>
        <dbReference type="EMBL" id="MFL9878326.1"/>
    </source>
</evidence>